<dbReference type="GO" id="GO:0005737">
    <property type="term" value="C:cytoplasm"/>
    <property type="evidence" value="ECO:0007669"/>
    <property type="project" value="TreeGrafter"/>
</dbReference>
<gene>
    <name evidence="2" type="ORF">BN9_046660</name>
</gene>
<evidence type="ECO:0000313" key="2">
    <source>
        <dbReference type="EMBL" id="CCI43882.1"/>
    </source>
</evidence>
<dbReference type="Proteomes" id="UP000053237">
    <property type="component" value="Unassembled WGS sequence"/>
</dbReference>
<dbReference type="PROSITE" id="PS51184">
    <property type="entry name" value="JMJC"/>
    <property type="match status" value="1"/>
</dbReference>
<dbReference type="InterPro" id="IPR041667">
    <property type="entry name" value="Cupin_8"/>
</dbReference>
<dbReference type="SMART" id="SM00558">
    <property type="entry name" value="JmjC"/>
    <property type="match status" value="1"/>
</dbReference>
<dbReference type="InParanoid" id="A0A024GC53"/>
<dbReference type="Gene3D" id="2.60.120.650">
    <property type="entry name" value="Cupin"/>
    <property type="match status" value="1"/>
</dbReference>
<feature type="domain" description="JmjC" evidence="1">
    <location>
        <begin position="113"/>
        <end position="312"/>
    </location>
</feature>
<sequence length="863" mass="100212">MSLHNLNLDWVKPARDTVPVVDIESLSDPVSFYQDYADAPFILQNATKTWKATTDWTPEKLIERFDGADADPCSARLRVTHNLDLPSTKSSRMQMTFTDYFTYANQQKDETPLYIFDSDFGDKIPTLLDDYQIETLGVFEEDYLTLAAKVYEKKREKAKMRSKHVSPPKRPDFRWMVIGPERSGAPWHTDPGQTSAWNALIKGRKRWAIYPPDHPPPGISFAQRNCPKRKNASAAYDNALNMTSLAWYLHVYPTLKSHEKPYEVIQEPGETIYIPNGWWHLVLNLELTIAVTQNFVDSHNLMAFLEDSQASGTLDTRNKGHLLYEFRSLCSKFRPEADEAFRLLDMPRTYGFSTSEAQINSFSSVSHWKHAVRSVFKRHFTHSDVNVKDWWRVSQRHIRSLTSRVNPTFAVSECILIKFFSHHNEEWSEVDIKTYLFQKPKAKETQNEIKDRNLIQVHELKNTMSLRTALEEAFKIETATYHAIRQNKSLLSMIPHFYGSGHLMSYEDVDDSDIEWEDTDTHKSKRMKSGRRVLHGSYWRWPYIVLEFQKDYIGLDRICKSGGMTIGCWKYAANWISDAFLPALYATSIKAYGRGVYGHCKSTWAWYIHYLLRQRRRTFAFHMKENVIPTHLLKKMEKFLPHATSKAIVKELLPSNALEKSNTQSFDPVLLHGDLTCENILGTLETSQPLVTQFQIDKLHAKTSGDVRDESLEIYRNADKWEISSASSNDSSDTVDFDDAEKEPIRLKKHYGRNVWYPKIVIDFADAKTGDPMYDLIAVFFAALHGDPELWKSSISTSYWQQYRANSDESDSERSIRFLKLILLHPSRSIRALFHFHPQLERFSTWEAIAAHLFDEVWSQKEE</sequence>
<dbReference type="EMBL" id="CAIX01000057">
    <property type="protein sequence ID" value="CCI43882.1"/>
    <property type="molecule type" value="Genomic_DNA"/>
</dbReference>
<dbReference type="SUPFAM" id="SSF51197">
    <property type="entry name" value="Clavaminate synthase-like"/>
    <property type="match status" value="1"/>
</dbReference>
<protein>
    <recommendedName>
        <fullName evidence="1">JmjC domain-containing protein</fullName>
    </recommendedName>
</protein>
<organism evidence="2 3">
    <name type="scientific">Albugo candida</name>
    <dbReference type="NCBI Taxonomy" id="65357"/>
    <lineage>
        <taxon>Eukaryota</taxon>
        <taxon>Sar</taxon>
        <taxon>Stramenopiles</taxon>
        <taxon>Oomycota</taxon>
        <taxon>Peronosporomycetes</taxon>
        <taxon>Albuginales</taxon>
        <taxon>Albuginaceae</taxon>
        <taxon>Albugo</taxon>
    </lineage>
</organism>
<accession>A0A024GC53</accession>
<keyword evidence="3" id="KW-1185">Reference proteome</keyword>
<dbReference type="InterPro" id="IPR003347">
    <property type="entry name" value="JmjC_dom"/>
</dbReference>
<dbReference type="Pfam" id="PF13621">
    <property type="entry name" value="Cupin_8"/>
    <property type="match status" value="1"/>
</dbReference>
<evidence type="ECO:0000259" key="1">
    <source>
        <dbReference type="PROSITE" id="PS51184"/>
    </source>
</evidence>
<dbReference type="OrthoDB" id="424465at2759"/>
<dbReference type="InterPro" id="IPR050910">
    <property type="entry name" value="JMJD6_ArgDemeth/LysHydrox"/>
</dbReference>
<reference evidence="2 3" key="1">
    <citation type="submission" date="2012-05" db="EMBL/GenBank/DDBJ databases">
        <title>Recombination and specialization in a pathogen metapopulation.</title>
        <authorList>
            <person name="Gardiner A."/>
            <person name="Kemen E."/>
            <person name="Schultz-Larsen T."/>
            <person name="MacLean D."/>
            <person name="Van Oosterhout C."/>
            <person name="Jones J.D.G."/>
        </authorList>
    </citation>
    <scope>NUCLEOTIDE SEQUENCE [LARGE SCALE GENOMIC DNA]</scope>
    <source>
        <strain evidence="2 3">Ac Nc2</strain>
    </source>
</reference>
<dbReference type="PANTHER" id="PTHR12480">
    <property type="entry name" value="ARGININE DEMETHYLASE AND LYSYL-HYDROXYLASE JMJD"/>
    <property type="match status" value="1"/>
</dbReference>
<dbReference type="PANTHER" id="PTHR12480:SF35">
    <property type="entry name" value="TRANSCRIPTION FACTOR JUMONJI, JMJC DOMAIN-CONTAINING PROTEIN"/>
    <property type="match status" value="1"/>
</dbReference>
<dbReference type="STRING" id="65357.A0A024GC53"/>
<dbReference type="AlphaFoldDB" id="A0A024GC53"/>
<evidence type="ECO:0000313" key="3">
    <source>
        <dbReference type="Proteomes" id="UP000053237"/>
    </source>
</evidence>
<name>A0A024GC53_9STRA</name>
<comment type="caution">
    <text evidence="2">The sequence shown here is derived from an EMBL/GenBank/DDBJ whole genome shotgun (WGS) entry which is preliminary data.</text>
</comment>
<proteinExistence type="predicted"/>